<dbReference type="EMBL" id="MHPJ01000004">
    <property type="protein sequence ID" value="OGZ79360.1"/>
    <property type="molecule type" value="Genomic_DNA"/>
</dbReference>
<feature type="region of interest" description="Disordered" evidence="1">
    <location>
        <begin position="1"/>
        <end position="22"/>
    </location>
</feature>
<dbReference type="AlphaFoldDB" id="A0A1G2IYF6"/>
<comment type="caution">
    <text evidence="2">The sequence shown here is derived from an EMBL/GenBank/DDBJ whole genome shotgun (WGS) entry which is preliminary data.</text>
</comment>
<reference evidence="2 3" key="1">
    <citation type="journal article" date="2016" name="Nat. Commun.">
        <title>Thousands of microbial genomes shed light on interconnected biogeochemical processes in an aquifer system.</title>
        <authorList>
            <person name="Anantharaman K."/>
            <person name="Brown C.T."/>
            <person name="Hug L.A."/>
            <person name="Sharon I."/>
            <person name="Castelle C.J."/>
            <person name="Probst A.J."/>
            <person name="Thomas B.C."/>
            <person name="Singh A."/>
            <person name="Wilkins M.J."/>
            <person name="Karaoz U."/>
            <person name="Brodie E.L."/>
            <person name="Williams K.H."/>
            <person name="Hubbard S.S."/>
            <person name="Banfield J.F."/>
        </authorList>
    </citation>
    <scope>NUCLEOTIDE SEQUENCE [LARGE SCALE GENOMIC DNA]</scope>
</reference>
<evidence type="ECO:0000313" key="3">
    <source>
        <dbReference type="Proteomes" id="UP000178650"/>
    </source>
</evidence>
<protein>
    <submittedName>
        <fullName evidence="2">Uncharacterized protein</fullName>
    </submittedName>
</protein>
<accession>A0A1G2IYF6</accession>
<dbReference type="STRING" id="1802223.A2358_00125"/>
<sequence>MLNNMEENKIPEKKNSNAEQEVRFDWDKEKKVEKKEISENEKIISEELKREIELMQFDDNLKKEAEQKANIISFLADGDKLKNLLNIAKEKGIVFAINVAKKMNDPFLLDAFHDILAKEGYYKKFVK</sequence>
<evidence type="ECO:0000256" key="1">
    <source>
        <dbReference type="SAM" id="MobiDB-lite"/>
    </source>
</evidence>
<proteinExistence type="predicted"/>
<organism evidence="2 3">
    <name type="scientific">Candidatus Staskawiczbacteria bacterium RIFOXYB1_FULL_37_44</name>
    <dbReference type="NCBI Taxonomy" id="1802223"/>
    <lineage>
        <taxon>Bacteria</taxon>
        <taxon>Candidatus Staskawicziibacteriota</taxon>
    </lineage>
</organism>
<dbReference type="Proteomes" id="UP000178650">
    <property type="component" value="Unassembled WGS sequence"/>
</dbReference>
<evidence type="ECO:0000313" key="2">
    <source>
        <dbReference type="EMBL" id="OGZ79360.1"/>
    </source>
</evidence>
<gene>
    <name evidence="2" type="ORF">A2358_00125</name>
</gene>
<name>A0A1G2IYF6_9BACT</name>